<evidence type="ECO:0008006" key="2">
    <source>
        <dbReference type="Google" id="ProtNLM"/>
    </source>
</evidence>
<name>A0A1X7U5H3_AMPQE</name>
<accession>A0A1X7U5H3</accession>
<protein>
    <recommendedName>
        <fullName evidence="2">DDE-1 domain-containing protein</fullName>
    </recommendedName>
</protein>
<dbReference type="AlphaFoldDB" id="A0A1X7U5H3"/>
<reference evidence="1" key="1">
    <citation type="submission" date="2017-05" db="UniProtKB">
        <authorList>
            <consortium name="EnsemblMetazoa"/>
        </authorList>
    </citation>
    <scope>IDENTIFICATION</scope>
</reference>
<dbReference type="eggNOG" id="KOG3105">
    <property type="taxonomic scope" value="Eukaryota"/>
</dbReference>
<proteinExistence type="predicted"/>
<dbReference type="STRING" id="400682.A0A1X7U5H3"/>
<evidence type="ECO:0000313" key="1">
    <source>
        <dbReference type="EnsemblMetazoa" id="Aqu2.1.23162_001"/>
    </source>
</evidence>
<sequence length="108" mass="12415">MKTRQLRLRKQYPRSMIGIMDETPLWLDMPGETAITHSGDKSVRVCTTGHDKARFTVVLSAMPDEIKLKPYVVYKGVRSIPEFSKESGVLVALSRNWWMNEELTKDCI</sequence>
<organism evidence="1">
    <name type="scientific">Amphimedon queenslandica</name>
    <name type="common">Sponge</name>
    <dbReference type="NCBI Taxonomy" id="400682"/>
    <lineage>
        <taxon>Eukaryota</taxon>
        <taxon>Metazoa</taxon>
        <taxon>Porifera</taxon>
        <taxon>Demospongiae</taxon>
        <taxon>Heteroscleromorpha</taxon>
        <taxon>Haplosclerida</taxon>
        <taxon>Niphatidae</taxon>
        <taxon>Amphimedon</taxon>
    </lineage>
</organism>
<dbReference type="EnsemblMetazoa" id="Aqu2.1.23162_001">
    <property type="protein sequence ID" value="Aqu2.1.23162_001"/>
    <property type="gene ID" value="Aqu2.1.23162"/>
</dbReference>
<dbReference type="InParanoid" id="A0A1X7U5H3"/>